<comment type="caution">
    <text evidence="1">The sequence shown here is derived from an EMBL/GenBank/DDBJ whole genome shotgun (WGS) entry which is preliminary data.</text>
</comment>
<organism evidence="1 2">
    <name type="scientific">Streblomastix strix</name>
    <dbReference type="NCBI Taxonomy" id="222440"/>
    <lineage>
        <taxon>Eukaryota</taxon>
        <taxon>Metamonada</taxon>
        <taxon>Preaxostyla</taxon>
        <taxon>Oxymonadida</taxon>
        <taxon>Streblomastigidae</taxon>
        <taxon>Streblomastix</taxon>
    </lineage>
</organism>
<evidence type="ECO:0000313" key="2">
    <source>
        <dbReference type="Proteomes" id="UP000324800"/>
    </source>
</evidence>
<dbReference type="Proteomes" id="UP000324800">
    <property type="component" value="Unassembled WGS sequence"/>
</dbReference>
<reference evidence="1 2" key="1">
    <citation type="submission" date="2019-03" db="EMBL/GenBank/DDBJ databases">
        <title>Single cell metagenomics reveals metabolic interactions within the superorganism composed of flagellate Streblomastix strix and complex community of Bacteroidetes bacteria on its surface.</title>
        <authorList>
            <person name="Treitli S.C."/>
            <person name="Kolisko M."/>
            <person name="Husnik F."/>
            <person name="Keeling P."/>
            <person name="Hampl V."/>
        </authorList>
    </citation>
    <scope>NUCLEOTIDE SEQUENCE [LARGE SCALE GENOMIC DNA]</scope>
    <source>
        <strain evidence="1">ST1C</strain>
    </source>
</reference>
<evidence type="ECO:0000313" key="1">
    <source>
        <dbReference type="EMBL" id="KAA6374276.1"/>
    </source>
</evidence>
<protein>
    <submittedName>
        <fullName evidence="1">Uncharacterized protein</fullName>
    </submittedName>
</protein>
<name>A0A5J4UUF8_9EUKA</name>
<dbReference type="AlphaFoldDB" id="A0A5J4UUF8"/>
<proteinExistence type="predicted"/>
<accession>A0A5J4UUF8</accession>
<sequence length="145" mass="17112">MKAGVALSWANSIIIGDGKQEEMENEIDYYLKNINRYFLLLCVGAKRVRAQPGLIRMAYEQIEQEGGQEECDARYFCVKIKKNRPIKFNAQYLKYWLLQPYKYIPKGNFHYVQYVNETESDDEYFSSDTYYSSDEYNGGYYSDSD</sequence>
<dbReference type="EMBL" id="SNRW01012100">
    <property type="protein sequence ID" value="KAA6374276.1"/>
    <property type="molecule type" value="Genomic_DNA"/>
</dbReference>
<gene>
    <name evidence="1" type="ORF">EZS28_030198</name>
</gene>